<feature type="coiled-coil region" evidence="1">
    <location>
        <begin position="29"/>
        <end position="56"/>
    </location>
</feature>
<sequence>MDKKAKKRLDIINKKLQTLRPRLAGSREQADDPAELQQLEDEVAKLEAEATELKASK</sequence>
<evidence type="ECO:0000256" key="1">
    <source>
        <dbReference type="SAM" id="Coils"/>
    </source>
</evidence>
<keyword evidence="3" id="KW-1185">Reference proteome</keyword>
<protein>
    <submittedName>
        <fullName evidence="2">Uncharacterized protein</fullName>
    </submittedName>
</protein>
<proteinExistence type="predicted"/>
<dbReference type="Proteomes" id="UP000318288">
    <property type="component" value="Unassembled WGS sequence"/>
</dbReference>
<comment type="caution">
    <text evidence="2">The sequence shown here is derived from an EMBL/GenBank/DDBJ whole genome shotgun (WGS) entry which is preliminary data.</text>
</comment>
<evidence type="ECO:0000313" key="2">
    <source>
        <dbReference type="EMBL" id="TWU56511.1"/>
    </source>
</evidence>
<dbReference type="EMBL" id="SJPW01000003">
    <property type="protein sequence ID" value="TWU56511.1"/>
    <property type="molecule type" value="Genomic_DNA"/>
</dbReference>
<accession>A0A5C6FAE1</accession>
<name>A0A5C6FAE1_9BACT</name>
<dbReference type="RefSeq" id="WP_186775492.1">
    <property type="nucleotide sequence ID" value="NZ_SJPW01000003.1"/>
</dbReference>
<gene>
    <name evidence="2" type="ORF">Poly51_24220</name>
</gene>
<dbReference type="AlphaFoldDB" id="A0A5C6FAE1"/>
<evidence type="ECO:0000313" key="3">
    <source>
        <dbReference type="Proteomes" id="UP000318288"/>
    </source>
</evidence>
<organism evidence="2 3">
    <name type="scientific">Rubripirellula tenax</name>
    <dbReference type="NCBI Taxonomy" id="2528015"/>
    <lineage>
        <taxon>Bacteria</taxon>
        <taxon>Pseudomonadati</taxon>
        <taxon>Planctomycetota</taxon>
        <taxon>Planctomycetia</taxon>
        <taxon>Pirellulales</taxon>
        <taxon>Pirellulaceae</taxon>
        <taxon>Rubripirellula</taxon>
    </lineage>
</organism>
<reference evidence="2 3" key="1">
    <citation type="submission" date="2019-02" db="EMBL/GenBank/DDBJ databases">
        <title>Deep-cultivation of Planctomycetes and their phenomic and genomic characterization uncovers novel biology.</title>
        <authorList>
            <person name="Wiegand S."/>
            <person name="Jogler M."/>
            <person name="Boedeker C."/>
            <person name="Pinto D."/>
            <person name="Vollmers J."/>
            <person name="Rivas-Marin E."/>
            <person name="Kohn T."/>
            <person name="Peeters S.H."/>
            <person name="Heuer A."/>
            <person name="Rast P."/>
            <person name="Oberbeckmann S."/>
            <person name="Bunk B."/>
            <person name="Jeske O."/>
            <person name="Meyerdierks A."/>
            <person name="Storesund J.E."/>
            <person name="Kallscheuer N."/>
            <person name="Luecker S."/>
            <person name="Lage O.M."/>
            <person name="Pohl T."/>
            <person name="Merkel B.J."/>
            <person name="Hornburger P."/>
            <person name="Mueller R.-W."/>
            <person name="Bruemmer F."/>
            <person name="Labrenz M."/>
            <person name="Spormann A.M."/>
            <person name="Op Den Camp H."/>
            <person name="Overmann J."/>
            <person name="Amann R."/>
            <person name="Jetten M.S.M."/>
            <person name="Mascher T."/>
            <person name="Medema M.H."/>
            <person name="Devos D.P."/>
            <person name="Kaster A.-K."/>
            <person name="Ovreas L."/>
            <person name="Rohde M."/>
            <person name="Galperin M.Y."/>
            <person name="Jogler C."/>
        </authorList>
    </citation>
    <scope>NUCLEOTIDE SEQUENCE [LARGE SCALE GENOMIC DNA]</scope>
    <source>
        <strain evidence="2 3">Poly51</strain>
    </source>
</reference>
<keyword evidence="1" id="KW-0175">Coiled coil</keyword>